<protein>
    <submittedName>
        <fullName evidence="1">Uncharacterized protein</fullName>
    </submittedName>
</protein>
<dbReference type="EMBL" id="JAHQIW010002820">
    <property type="protein sequence ID" value="KAJ1356452.1"/>
    <property type="molecule type" value="Genomic_DNA"/>
</dbReference>
<evidence type="ECO:0000313" key="2">
    <source>
        <dbReference type="Proteomes" id="UP001196413"/>
    </source>
</evidence>
<comment type="caution">
    <text evidence="1">The sequence shown here is derived from an EMBL/GenBank/DDBJ whole genome shotgun (WGS) entry which is preliminary data.</text>
</comment>
<proteinExistence type="predicted"/>
<gene>
    <name evidence="1" type="ORF">KIN20_014177</name>
</gene>
<sequence>MVVLLVYQLVMHRDGIPDVIYSYLKLEMSADDFLSDPVLRHTLNANVTRPTFVINEIEELFIYIFTSFLSTL</sequence>
<organism evidence="1 2">
    <name type="scientific">Parelaphostrongylus tenuis</name>
    <name type="common">Meningeal worm</name>
    <dbReference type="NCBI Taxonomy" id="148309"/>
    <lineage>
        <taxon>Eukaryota</taxon>
        <taxon>Metazoa</taxon>
        <taxon>Ecdysozoa</taxon>
        <taxon>Nematoda</taxon>
        <taxon>Chromadorea</taxon>
        <taxon>Rhabditida</taxon>
        <taxon>Rhabditina</taxon>
        <taxon>Rhabditomorpha</taxon>
        <taxon>Strongyloidea</taxon>
        <taxon>Metastrongylidae</taxon>
        <taxon>Parelaphostrongylus</taxon>
    </lineage>
</organism>
<evidence type="ECO:0000313" key="1">
    <source>
        <dbReference type="EMBL" id="KAJ1356452.1"/>
    </source>
</evidence>
<keyword evidence="2" id="KW-1185">Reference proteome</keyword>
<dbReference type="AlphaFoldDB" id="A0AAD5MX10"/>
<dbReference type="Proteomes" id="UP001196413">
    <property type="component" value="Unassembled WGS sequence"/>
</dbReference>
<accession>A0AAD5MX10</accession>
<name>A0AAD5MX10_PARTN</name>
<reference evidence="1" key="1">
    <citation type="submission" date="2021-06" db="EMBL/GenBank/DDBJ databases">
        <title>Parelaphostrongylus tenuis whole genome reference sequence.</title>
        <authorList>
            <person name="Garwood T.J."/>
            <person name="Larsen P.A."/>
            <person name="Fountain-Jones N.M."/>
            <person name="Garbe J.R."/>
            <person name="Macchietto M.G."/>
            <person name="Kania S.A."/>
            <person name="Gerhold R.W."/>
            <person name="Richards J.E."/>
            <person name="Wolf T.M."/>
        </authorList>
    </citation>
    <scope>NUCLEOTIDE SEQUENCE</scope>
    <source>
        <strain evidence="1">MNPRO001-30</strain>
        <tissue evidence="1">Meninges</tissue>
    </source>
</reference>